<organism evidence="1 2">
    <name type="scientific">Nephila pilipes</name>
    <name type="common">Giant wood spider</name>
    <name type="synonym">Nephila maculata</name>
    <dbReference type="NCBI Taxonomy" id="299642"/>
    <lineage>
        <taxon>Eukaryota</taxon>
        <taxon>Metazoa</taxon>
        <taxon>Ecdysozoa</taxon>
        <taxon>Arthropoda</taxon>
        <taxon>Chelicerata</taxon>
        <taxon>Arachnida</taxon>
        <taxon>Araneae</taxon>
        <taxon>Araneomorphae</taxon>
        <taxon>Entelegynae</taxon>
        <taxon>Araneoidea</taxon>
        <taxon>Nephilidae</taxon>
        <taxon>Nephila</taxon>
    </lineage>
</organism>
<sequence>MIHDLNRSGPDKYRSQGSADFTHAKAGCCATRFEAGCLLGSLDAQILTSYSKCIKYFLLKKQEGGGKGECDSSVAFVTTIWLKGSKVASCGINGLASVSIAESKICFKEAKHGVALRVLPWRNRNSATAMAQTQFCQPYVVYGRAEQAT</sequence>
<protein>
    <submittedName>
        <fullName evidence="1">Uncharacterized protein</fullName>
    </submittedName>
</protein>
<evidence type="ECO:0000313" key="1">
    <source>
        <dbReference type="EMBL" id="GFT94284.1"/>
    </source>
</evidence>
<proteinExistence type="predicted"/>
<dbReference type="Proteomes" id="UP000887013">
    <property type="component" value="Unassembled WGS sequence"/>
</dbReference>
<evidence type="ECO:0000313" key="2">
    <source>
        <dbReference type="Proteomes" id="UP000887013"/>
    </source>
</evidence>
<accession>A0A8X6U5Q0</accession>
<name>A0A8X6U5Q0_NEPPI</name>
<reference evidence="1" key="1">
    <citation type="submission" date="2020-08" db="EMBL/GenBank/DDBJ databases">
        <title>Multicomponent nature underlies the extraordinary mechanical properties of spider dragline silk.</title>
        <authorList>
            <person name="Kono N."/>
            <person name="Nakamura H."/>
            <person name="Mori M."/>
            <person name="Yoshida Y."/>
            <person name="Ohtoshi R."/>
            <person name="Malay A.D."/>
            <person name="Moran D.A.P."/>
            <person name="Tomita M."/>
            <person name="Numata K."/>
            <person name="Arakawa K."/>
        </authorList>
    </citation>
    <scope>NUCLEOTIDE SEQUENCE</scope>
</reference>
<gene>
    <name evidence="1" type="ORF">NPIL_607611</name>
</gene>
<dbReference type="EMBL" id="BMAW01121488">
    <property type="protein sequence ID" value="GFT94284.1"/>
    <property type="molecule type" value="Genomic_DNA"/>
</dbReference>
<keyword evidence="2" id="KW-1185">Reference proteome</keyword>
<dbReference type="AlphaFoldDB" id="A0A8X6U5Q0"/>
<comment type="caution">
    <text evidence="1">The sequence shown here is derived from an EMBL/GenBank/DDBJ whole genome shotgun (WGS) entry which is preliminary data.</text>
</comment>